<keyword evidence="3 8" id="KW-0547">Nucleotide-binding</keyword>
<comment type="subcellular location">
    <subcellularLocation>
        <location evidence="8">Cytoplasm</location>
    </subcellularLocation>
</comment>
<comment type="caution">
    <text evidence="10">The sequence shown here is derived from an EMBL/GenBank/DDBJ whole genome shotgun (WGS) entry which is preliminary data.</text>
</comment>
<dbReference type="PANTHER" id="PTHR21299">
    <property type="entry name" value="CYTIDYLATE KINASE/PANTOATE-BETA-ALANINE LIGASE"/>
    <property type="match status" value="1"/>
</dbReference>
<dbReference type="Pfam" id="PF02224">
    <property type="entry name" value="Cytidylate_kin"/>
    <property type="match status" value="1"/>
</dbReference>
<reference evidence="10 11" key="1">
    <citation type="submission" date="2019-10" db="EMBL/GenBank/DDBJ databases">
        <title>Nonomuraea sp. nov., isolated from Phyllanthus amarus.</title>
        <authorList>
            <person name="Klykleung N."/>
            <person name="Tanasupawat S."/>
        </authorList>
    </citation>
    <scope>NUCLEOTIDE SEQUENCE [LARGE SCALE GENOMIC DNA]</scope>
    <source>
        <strain evidence="10 11">CR1-09</strain>
    </source>
</reference>
<gene>
    <name evidence="8" type="primary">cmk</name>
    <name evidence="10" type="ORF">FH610_011365</name>
</gene>
<dbReference type="EMBL" id="VDMA02000005">
    <property type="protein sequence ID" value="KAB8185390.1"/>
    <property type="molecule type" value="Genomic_DNA"/>
</dbReference>
<accession>A0A5N6BYM6</accession>
<organism evidence="10 11">
    <name type="scientific">Microbispora catharanthi</name>
    <dbReference type="NCBI Taxonomy" id="1712871"/>
    <lineage>
        <taxon>Bacteria</taxon>
        <taxon>Bacillati</taxon>
        <taxon>Actinomycetota</taxon>
        <taxon>Actinomycetes</taxon>
        <taxon>Streptosporangiales</taxon>
        <taxon>Streptosporangiaceae</taxon>
        <taxon>Microbispora</taxon>
    </lineage>
</organism>
<evidence type="ECO:0000256" key="7">
    <source>
        <dbReference type="ARBA" id="ARBA00048478"/>
    </source>
</evidence>
<dbReference type="PANTHER" id="PTHR21299:SF2">
    <property type="entry name" value="CYTIDYLATE KINASE"/>
    <property type="match status" value="1"/>
</dbReference>
<sequence>MLSGGIPVASGTTIRRGEGEPVSGLVVAMDGPSGSGKSSASRGVARALGLRYLDTGAMYRAVTWWMLDQGVNLEDAAEIAARSAEPTLVMSTDPDAPGVTVDGVDVNGPIRGPEVTGAVSAVSAVPEVRHRLVALQREIIAESLPGGGIVVEGRDIGTVVAPDAPVKIYLTASAEARALRRTAELDGTTVEAQRAAMARRDALDSTRKADPLAMAADAVELDTTPLDLDEVIAEVLRLVKERV</sequence>
<dbReference type="GO" id="GO:0036430">
    <property type="term" value="F:CMP kinase activity"/>
    <property type="evidence" value="ECO:0007669"/>
    <property type="project" value="RHEA"/>
</dbReference>
<dbReference type="Gene3D" id="3.40.50.300">
    <property type="entry name" value="P-loop containing nucleotide triphosphate hydrolases"/>
    <property type="match status" value="1"/>
</dbReference>
<name>A0A5N6BYM6_9ACTN</name>
<dbReference type="InterPro" id="IPR003136">
    <property type="entry name" value="Cytidylate_kin"/>
</dbReference>
<dbReference type="GO" id="GO:0006220">
    <property type="term" value="P:pyrimidine nucleotide metabolic process"/>
    <property type="evidence" value="ECO:0007669"/>
    <property type="project" value="UniProtKB-UniRule"/>
</dbReference>
<dbReference type="GO" id="GO:0005829">
    <property type="term" value="C:cytosol"/>
    <property type="evidence" value="ECO:0007669"/>
    <property type="project" value="TreeGrafter"/>
</dbReference>
<dbReference type="GO" id="GO:0036431">
    <property type="term" value="F:dCMP kinase activity"/>
    <property type="evidence" value="ECO:0007669"/>
    <property type="project" value="InterPro"/>
</dbReference>
<dbReference type="InterPro" id="IPR027417">
    <property type="entry name" value="P-loop_NTPase"/>
</dbReference>
<dbReference type="Proteomes" id="UP000313066">
    <property type="component" value="Unassembled WGS sequence"/>
</dbReference>
<dbReference type="HAMAP" id="MF_00238">
    <property type="entry name" value="Cytidyl_kinase_type1"/>
    <property type="match status" value="1"/>
</dbReference>
<dbReference type="NCBIfam" id="TIGR00017">
    <property type="entry name" value="cmk"/>
    <property type="match status" value="1"/>
</dbReference>
<dbReference type="AlphaFoldDB" id="A0A5N6BYM6"/>
<keyword evidence="5 8" id="KW-0067">ATP-binding</keyword>
<evidence type="ECO:0000256" key="2">
    <source>
        <dbReference type="ARBA" id="ARBA00022679"/>
    </source>
</evidence>
<evidence type="ECO:0000256" key="1">
    <source>
        <dbReference type="ARBA" id="ARBA00009427"/>
    </source>
</evidence>
<feature type="binding site" evidence="8">
    <location>
        <begin position="31"/>
        <end position="39"/>
    </location>
    <ligand>
        <name>ATP</name>
        <dbReference type="ChEBI" id="CHEBI:30616"/>
    </ligand>
</feature>
<keyword evidence="11" id="KW-1185">Reference proteome</keyword>
<evidence type="ECO:0000259" key="9">
    <source>
        <dbReference type="Pfam" id="PF02224"/>
    </source>
</evidence>
<evidence type="ECO:0000256" key="8">
    <source>
        <dbReference type="HAMAP-Rule" id="MF_00238"/>
    </source>
</evidence>
<dbReference type="GO" id="GO:0005524">
    <property type="term" value="F:ATP binding"/>
    <property type="evidence" value="ECO:0007669"/>
    <property type="project" value="UniProtKB-UniRule"/>
</dbReference>
<dbReference type="GO" id="GO:0015949">
    <property type="term" value="P:nucleobase-containing small molecule interconversion"/>
    <property type="evidence" value="ECO:0007669"/>
    <property type="project" value="TreeGrafter"/>
</dbReference>
<evidence type="ECO:0000256" key="3">
    <source>
        <dbReference type="ARBA" id="ARBA00022741"/>
    </source>
</evidence>
<comment type="similarity">
    <text evidence="1 8">Belongs to the cytidylate kinase family. Type 1 subfamily.</text>
</comment>
<dbReference type="SUPFAM" id="SSF52540">
    <property type="entry name" value="P-loop containing nucleoside triphosphate hydrolases"/>
    <property type="match status" value="1"/>
</dbReference>
<evidence type="ECO:0000256" key="6">
    <source>
        <dbReference type="ARBA" id="ARBA00047615"/>
    </source>
</evidence>
<evidence type="ECO:0000313" key="11">
    <source>
        <dbReference type="Proteomes" id="UP000313066"/>
    </source>
</evidence>
<dbReference type="EC" id="2.7.4.25" evidence="8"/>
<dbReference type="CDD" id="cd02020">
    <property type="entry name" value="CMPK"/>
    <property type="match status" value="1"/>
</dbReference>
<keyword evidence="2 8" id="KW-0808">Transferase</keyword>
<keyword evidence="4 8" id="KW-0418">Kinase</keyword>
<comment type="catalytic activity">
    <reaction evidence="6 8">
        <text>dCMP + ATP = dCDP + ADP</text>
        <dbReference type="Rhea" id="RHEA:25094"/>
        <dbReference type="ChEBI" id="CHEBI:30616"/>
        <dbReference type="ChEBI" id="CHEBI:57566"/>
        <dbReference type="ChEBI" id="CHEBI:58593"/>
        <dbReference type="ChEBI" id="CHEBI:456216"/>
        <dbReference type="EC" id="2.7.4.25"/>
    </reaction>
</comment>
<dbReference type="InterPro" id="IPR011994">
    <property type="entry name" value="Cytidylate_kinase_dom"/>
</dbReference>
<proteinExistence type="inferred from homology"/>
<evidence type="ECO:0000256" key="5">
    <source>
        <dbReference type="ARBA" id="ARBA00022840"/>
    </source>
</evidence>
<keyword evidence="8" id="KW-0963">Cytoplasm</keyword>
<feature type="domain" description="Cytidylate kinase" evidence="9">
    <location>
        <begin position="27"/>
        <end position="240"/>
    </location>
</feature>
<evidence type="ECO:0000256" key="4">
    <source>
        <dbReference type="ARBA" id="ARBA00022777"/>
    </source>
</evidence>
<evidence type="ECO:0000313" key="10">
    <source>
        <dbReference type="EMBL" id="KAB8185390.1"/>
    </source>
</evidence>
<protein>
    <recommendedName>
        <fullName evidence="8">Cytidylate kinase</fullName>
        <shortName evidence="8">CK</shortName>
        <ecNumber evidence="8">2.7.4.25</ecNumber>
    </recommendedName>
    <alternativeName>
        <fullName evidence="8">Cytidine monophosphate kinase</fullName>
        <shortName evidence="8">CMP kinase</shortName>
    </alternativeName>
</protein>
<comment type="catalytic activity">
    <reaction evidence="7 8">
        <text>CMP + ATP = CDP + ADP</text>
        <dbReference type="Rhea" id="RHEA:11600"/>
        <dbReference type="ChEBI" id="CHEBI:30616"/>
        <dbReference type="ChEBI" id="CHEBI:58069"/>
        <dbReference type="ChEBI" id="CHEBI:60377"/>
        <dbReference type="ChEBI" id="CHEBI:456216"/>
        <dbReference type="EC" id="2.7.4.25"/>
    </reaction>
</comment>